<keyword evidence="11" id="KW-1185">Reference proteome</keyword>
<dbReference type="EMBL" id="JACTAM010002234">
    <property type="protein sequence ID" value="KAI2645461.1"/>
    <property type="molecule type" value="Genomic_DNA"/>
</dbReference>
<evidence type="ECO:0000256" key="6">
    <source>
        <dbReference type="ARBA" id="ARBA00022840"/>
    </source>
</evidence>
<comment type="subcellular location">
    <subcellularLocation>
        <location evidence="1">Cytoplasm</location>
    </subcellularLocation>
</comment>
<evidence type="ECO:0000259" key="8">
    <source>
        <dbReference type="Pfam" id="PF17776"/>
    </source>
</evidence>
<keyword evidence="6" id="KW-0067">ATP-binding</keyword>
<evidence type="ECO:0000256" key="7">
    <source>
        <dbReference type="SAM" id="MobiDB-lite"/>
    </source>
</evidence>
<evidence type="ECO:0000256" key="2">
    <source>
        <dbReference type="ARBA" id="ARBA00022490"/>
    </source>
</evidence>
<proteinExistence type="predicted"/>
<evidence type="ECO:0000313" key="11">
    <source>
        <dbReference type="Proteomes" id="UP000830375"/>
    </source>
</evidence>
<evidence type="ECO:0000256" key="5">
    <source>
        <dbReference type="ARBA" id="ARBA00022741"/>
    </source>
</evidence>
<evidence type="ECO:0000256" key="3">
    <source>
        <dbReference type="ARBA" id="ARBA00022614"/>
    </source>
</evidence>
<keyword evidence="2" id="KW-0963">Cytoplasm</keyword>
<feature type="domain" description="NACHT LRR and PYD" evidence="8">
    <location>
        <begin position="159"/>
        <end position="290"/>
    </location>
</feature>
<protein>
    <submittedName>
        <fullName evidence="10">Protein NLRC3</fullName>
    </submittedName>
</protein>
<evidence type="ECO:0000259" key="9">
    <source>
        <dbReference type="Pfam" id="PF17779"/>
    </source>
</evidence>
<dbReference type="InterPro" id="IPR041267">
    <property type="entry name" value="NLRP_HD2"/>
</dbReference>
<keyword evidence="4" id="KW-0677">Repeat</keyword>
<comment type="caution">
    <text evidence="10">The sequence shown here is derived from an EMBL/GenBank/DDBJ whole genome shotgun (WGS) entry which is preliminary data.</text>
</comment>
<dbReference type="InterPro" id="IPR051261">
    <property type="entry name" value="NLR"/>
</dbReference>
<sequence>MTLRRRNISGRESVKSIKPAESSHTSEEQEASTSCHIPVFCWISATVLQNLLKQDLSAEIPQTLTEMYIYFLLIQTNMRNQKYEERDPEKLLQSNRELIVKLAEVAFNQLMKGNVIFYEEDLRESGIDVTDASVYSGICTEIFREESVINHRKVYSFVHLSFQEFFAALYVFYCYLHKNSEILKMFLTGMSRTQCENVPLDVLLKGAVTKALSSENGHLDLFLRFLHGISLESNQRLLQDVLIHTENNPESIKKIIQNLKRGQKNDVSPDRWINLSHCLIEMKDNSVVEEMQAFFNSKSKEKSLSLTQCSTLASIILMSEEVLDELDLNKYNFNTREGRWRLLPAVRNCRKAL</sequence>
<gene>
    <name evidence="10" type="ORF">H4Q32_028350</name>
</gene>
<keyword evidence="3" id="KW-0433">Leucine-rich repeat</keyword>
<dbReference type="Pfam" id="PF17779">
    <property type="entry name" value="WHD_NOD2"/>
    <property type="match status" value="1"/>
</dbReference>
<dbReference type="InterPro" id="IPR041075">
    <property type="entry name" value="NOD1/2_WH"/>
</dbReference>
<accession>A0ABQ8L6Y6</accession>
<feature type="region of interest" description="Disordered" evidence="7">
    <location>
        <begin position="1"/>
        <end position="29"/>
    </location>
</feature>
<feature type="domain" description="NOD1/2 winged helix" evidence="9">
    <location>
        <begin position="98"/>
        <end position="157"/>
    </location>
</feature>
<reference evidence="10 11" key="1">
    <citation type="submission" date="2022-01" db="EMBL/GenBank/DDBJ databases">
        <title>A high-quality chromosome-level genome assembly of rohu carp, Labeo rohita.</title>
        <authorList>
            <person name="Arick M.A. II"/>
            <person name="Hsu C.-Y."/>
            <person name="Magbanua Z."/>
            <person name="Pechanova O."/>
            <person name="Grover C."/>
            <person name="Miller E."/>
            <person name="Thrash A."/>
            <person name="Ezzel L."/>
            <person name="Alam S."/>
            <person name="Benzie J."/>
            <person name="Hamilton M."/>
            <person name="Karsi A."/>
            <person name="Lawrence M.L."/>
            <person name="Peterson D.G."/>
        </authorList>
    </citation>
    <scope>NUCLEOTIDE SEQUENCE [LARGE SCALE GENOMIC DNA]</scope>
    <source>
        <strain evidence="11">BAU-BD-2019</strain>
        <tissue evidence="10">Blood</tissue>
    </source>
</reference>
<keyword evidence="5" id="KW-0547">Nucleotide-binding</keyword>
<organism evidence="10 11">
    <name type="scientific">Labeo rohita</name>
    <name type="common">Indian major carp</name>
    <name type="synonym">Cyprinus rohita</name>
    <dbReference type="NCBI Taxonomy" id="84645"/>
    <lineage>
        <taxon>Eukaryota</taxon>
        <taxon>Metazoa</taxon>
        <taxon>Chordata</taxon>
        <taxon>Craniata</taxon>
        <taxon>Vertebrata</taxon>
        <taxon>Euteleostomi</taxon>
        <taxon>Actinopterygii</taxon>
        <taxon>Neopterygii</taxon>
        <taxon>Teleostei</taxon>
        <taxon>Ostariophysi</taxon>
        <taxon>Cypriniformes</taxon>
        <taxon>Cyprinidae</taxon>
        <taxon>Labeoninae</taxon>
        <taxon>Labeonini</taxon>
        <taxon>Labeo</taxon>
    </lineage>
</organism>
<evidence type="ECO:0000313" key="10">
    <source>
        <dbReference type="EMBL" id="KAI2645461.1"/>
    </source>
</evidence>
<dbReference type="PANTHER" id="PTHR24106">
    <property type="entry name" value="NACHT, LRR AND CARD DOMAINS-CONTAINING"/>
    <property type="match status" value="1"/>
</dbReference>
<evidence type="ECO:0000256" key="4">
    <source>
        <dbReference type="ARBA" id="ARBA00022737"/>
    </source>
</evidence>
<dbReference type="Proteomes" id="UP000830375">
    <property type="component" value="Unassembled WGS sequence"/>
</dbReference>
<evidence type="ECO:0000256" key="1">
    <source>
        <dbReference type="ARBA" id="ARBA00004496"/>
    </source>
</evidence>
<dbReference type="Pfam" id="PF17776">
    <property type="entry name" value="NLRC4_HD2"/>
    <property type="match status" value="1"/>
</dbReference>
<name>A0ABQ8L6Y6_LABRO</name>